<dbReference type="InterPro" id="IPR042186">
    <property type="entry name" value="FimD_plug_dom"/>
</dbReference>
<dbReference type="Gene3D" id="2.60.40.2610">
    <property type="entry name" value="Outer membrane usher protein FimD, plug domain"/>
    <property type="match status" value="1"/>
</dbReference>
<dbReference type="EMBL" id="JAGQDC010000001">
    <property type="protein sequence ID" value="MCL1027515.1"/>
    <property type="molecule type" value="Genomic_DNA"/>
</dbReference>
<dbReference type="InterPro" id="IPR000015">
    <property type="entry name" value="Fimb_usher"/>
</dbReference>
<dbReference type="Proteomes" id="UP001165275">
    <property type="component" value="Unassembled WGS sequence"/>
</dbReference>
<comment type="caution">
    <text evidence="2">The sequence shown here is derived from an EMBL/GenBank/DDBJ whole genome shotgun (WGS) entry which is preliminary data.</text>
</comment>
<keyword evidence="3" id="KW-1185">Reference proteome</keyword>
<dbReference type="Pfam" id="PF00577">
    <property type="entry name" value="Usher"/>
    <property type="match status" value="1"/>
</dbReference>
<feature type="chain" id="PRO_5046078098" evidence="1">
    <location>
        <begin position="21"/>
        <end position="698"/>
    </location>
</feature>
<keyword evidence="1" id="KW-0732">Signal</keyword>
<dbReference type="PANTHER" id="PTHR30451:SF8">
    <property type="entry name" value="FIMBRIAL USHER PROTEIN"/>
    <property type="match status" value="1"/>
</dbReference>
<protein>
    <submittedName>
        <fullName evidence="2">Fimbrial biogenesis outer membrane usher protein</fullName>
    </submittedName>
</protein>
<evidence type="ECO:0000256" key="1">
    <source>
        <dbReference type="SAM" id="SignalP"/>
    </source>
</evidence>
<evidence type="ECO:0000313" key="2">
    <source>
        <dbReference type="EMBL" id="MCL1027515.1"/>
    </source>
</evidence>
<dbReference type="RefSeq" id="WP_248943882.1">
    <property type="nucleotide sequence ID" value="NZ_CBCSGY010000027.1"/>
</dbReference>
<sequence>MNKLSLSLLMLLIPSYFTQAGEFFYVSEGERDLGHVELNISGDGFPCFDRQNLLAWGILTQENFGEVKETGCIKVKDLYPLNITVTLIDKVNLLIFTFLEETKVKIDPRLAMENRDDGIPAIILNYDLNYKKYQGRRYARRKRKDNMVVELESGVNYQQWRLRSKQSHDNEYLQQKRVRFNELYLERDIPVINSRLHIGEGYNNSFYLDSFPYRGIKLASDDNMFSAAQGAVLPWVYGVAMSDAEVEIRQNGKPVYRTMVQSGDFVLRNIKLFDKSGYVTMTVRESDGSTSYYDVPWNRLDNILDKNAWRYDVSIGKFMSNERMEESHAIFFQGGAGYGISAENSLYGGVLISPGYYTHSLGLGQRLKQYGDVVLNHQYSSITSSTQEAVIGERLRLQYVTDFSKANSSVRLNADYYLQPHFNDFNSYSYNSKSQYFCCDYSKKEYGFDFTINAFISASQNVSVNVNHERFKESQSKRTSYSLKLMQNSANLSFDMNMSYDKYQMQKNDMRFAITFRVPLKKIGIANTSLNLGYSYNPYDLYQTELGVSGRRLNNNLNYRLTTRDGKKGGASYQANANYRYTAGESSIRYMSGTNYALYSARSAGSLVAHEAGITLGQTLGNTNALVYAKKHPNAAIPEQVNVITDDHGYAIVTNLIPYQVNGVKDEIGLEKEFGEESQNEVVKVPTLGALSYYELVN</sequence>
<reference evidence="2" key="1">
    <citation type="submission" date="2021-04" db="EMBL/GenBank/DDBJ databases">
        <title>Genome sequence of Serratia sp. arafor3.</title>
        <authorList>
            <person name="Besaury L."/>
        </authorList>
    </citation>
    <scope>NUCLEOTIDE SEQUENCE</scope>
    <source>
        <strain evidence="2">Arafor3</strain>
    </source>
</reference>
<dbReference type="Gene3D" id="2.60.40.3110">
    <property type="match status" value="1"/>
</dbReference>
<accession>A0ABT0K682</accession>
<dbReference type="PANTHER" id="PTHR30451">
    <property type="entry name" value="OUTER MEMBRANE USHER PROTEIN"/>
    <property type="match status" value="1"/>
</dbReference>
<feature type="signal peptide" evidence="1">
    <location>
        <begin position="1"/>
        <end position="20"/>
    </location>
</feature>
<organism evidence="2 3">
    <name type="scientific">Serratia silvae</name>
    <dbReference type="NCBI Taxonomy" id="2824122"/>
    <lineage>
        <taxon>Bacteria</taxon>
        <taxon>Pseudomonadati</taxon>
        <taxon>Pseudomonadota</taxon>
        <taxon>Gammaproteobacteria</taxon>
        <taxon>Enterobacterales</taxon>
        <taxon>Yersiniaceae</taxon>
        <taxon>Serratia</taxon>
    </lineage>
</organism>
<name>A0ABT0K682_9GAMM</name>
<proteinExistence type="predicted"/>
<evidence type="ECO:0000313" key="3">
    <source>
        <dbReference type="Proteomes" id="UP001165275"/>
    </source>
</evidence>
<gene>
    <name evidence="2" type="ORF">KAJ71_00435</name>
</gene>